<proteinExistence type="predicted"/>
<dbReference type="EMBL" id="LAZR01003859">
    <property type="protein sequence ID" value="KKN14040.1"/>
    <property type="molecule type" value="Genomic_DNA"/>
</dbReference>
<name>A0A0F9N3A0_9ZZZZ</name>
<dbReference type="AlphaFoldDB" id="A0A0F9N3A0"/>
<comment type="caution">
    <text evidence="2">The sequence shown here is derived from an EMBL/GenBank/DDBJ whole genome shotgun (WGS) entry which is preliminary data.</text>
</comment>
<dbReference type="InterPro" id="IPR025575">
    <property type="entry name" value="DpnD/PcfM_C"/>
</dbReference>
<reference evidence="2" key="1">
    <citation type="journal article" date="2015" name="Nature">
        <title>Complex archaea that bridge the gap between prokaryotes and eukaryotes.</title>
        <authorList>
            <person name="Spang A."/>
            <person name="Saw J.H."/>
            <person name="Jorgensen S.L."/>
            <person name="Zaremba-Niedzwiedzka K."/>
            <person name="Martijn J."/>
            <person name="Lind A.E."/>
            <person name="van Eijk R."/>
            <person name="Schleper C."/>
            <person name="Guy L."/>
            <person name="Ettema T.J."/>
        </authorList>
    </citation>
    <scope>NUCLEOTIDE SEQUENCE</scope>
</reference>
<evidence type="ECO:0000259" key="1">
    <source>
        <dbReference type="Pfam" id="PF14207"/>
    </source>
</evidence>
<sequence>MTKFKIEILETTNIIVEVDANDLGDAIESIRERYESGDIVLNPGTLGVGCDVEFTAI</sequence>
<accession>A0A0F9N3A0</accession>
<feature type="domain" description="DpnD/PcfM-like C-terminal" evidence="1">
    <location>
        <begin position="5"/>
        <end position="42"/>
    </location>
</feature>
<gene>
    <name evidence="2" type="ORF">LCGC14_1000360</name>
</gene>
<dbReference type="Pfam" id="PF14207">
    <property type="entry name" value="DpnD-PcfM"/>
    <property type="match status" value="1"/>
</dbReference>
<evidence type="ECO:0000313" key="2">
    <source>
        <dbReference type="EMBL" id="KKN14040.1"/>
    </source>
</evidence>
<protein>
    <recommendedName>
        <fullName evidence="1">DpnD/PcfM-like C-terminal domain-containing protein</fullName>
    </recommendedName>
</protein>
<organism evidence="2">
    <name type="scientific">marine sediment metagenome</name>
    <dbReference type="NCBI Taxonomy" id="412755"/>
    <lineage>
        <taxon>unclassified sequences</taxon>
        <taxon>metagenomes</taxon>
        <taxon>ecological metagenomes</taxon>
    </lineage>
</organism>